<dbReference type="PANTHER" id="PTHR12436">
    <property type="entry name" value="80 KDA MCM3-ASSOCIATED PROTEIN"/>
    <property type="match status" value="1"/>
</dbReference>
<dbReference type="Proteomes" id="UP001304243">
    <property type="component" value="Unassembled WGS sequence"/>
</dbReference>
<dbReference type="PROSITE" id="PS50250">
    <property type="entry name" value="PCI"/>
    <property type="match status" value="1"/>
</dbReference>
<proteinExistence type="predicted"/>
<gene>
    <name evidence="2" type="ORF">ATC70_001120</name>
</gene>
<feature type="domain" description="PCI" evidence="1">
    <location>
        <begin position="264"/>
        <end position="445"/>
    </location>
</feature>
<dbReference type="AlphaFoldDB" id="A0AAN7I205"/>
<comment type="caution">
    <text evidence="2">The sequence shown here is derived from an EMBL/GenBank/DDBJ whole genome shotgun (WGS) entry which is preliminary data.</text>
</comment>
<dbReference type="Gene3D" id="1.25.40.990">
    <property type="match status" value="1"/>
</dbReference>
<evidence type="ECO:0000259" key="1">
    <source>
        <dbReference type="PROSITE" id="PS50250"/>
    </source>
</evidence>
<protein>
    <submittedName>
        <fullName evidence="2">Lipoyl synthase, mitochondrial (Lipoate synthase) (LS) (Lip-syn) (Lipoic acid synthase)</fullName>
        <ecNumber evidence="2">2.8.1.8</ecNumber>
    </submittedName>
</protein>
<evidence type="ECO:0000313" key="3">
    <source>
        <dbReference type="Proteomes" id="UP001304243"/>
    </source>
</evidence>
<dbReference type="GO" id="GO:0016992">
    <property type="term" value="F:lipoate synthase activity"/>
    <property type="evidence" value="ECO:0007669"/>
    <property type="project" value="UniProtKB-EC"/>
</dbReference>
<keyword evidence="2" id="KW-0808">Transferase</keyword>
<dbReference type="RefSeq" id="XP_064684442.1">
    <property type="nucleotide sequence ID" value="XM_064820522.1"/>
</dbReference>
<dbReference type="GO" id="GO:0005634">
    <property type="term" value="C:nucleus"/>
    <property type="evidence" value="ECO:0007669"/>
    <property type="project" value="TreeGrafter"/>
</dbReference>
<accession>A0AAN7I205</accession>
<organism evidence="2 3">
    <name type="scientific">Mucor velutinosus</name>
    <dbReference type="NCBI Taxonomy" id="708070"/>
    <lineage>
        <taxon>Eukaryota</taxon>
        <taxon>Fungi</taxon>
        <taxon>Fungi incertae sedis</taxon>
        <taxon>Mucoromycota</taxon>
        <taxon>Mucoromycotina</taxon>
        <taxon>Mucoromycetes</taxon>
        <taxon>Mucorales</taxon>
        <taxon>Mucorineae</taxon>
        <taxon>Mucoraceae</taxon>
        <taxon>Mucor</taxon>
    </lineage>
</organism>
<name>A0AAN7I205_9FUNG</name>
<reference evidence="2 3" key="1">
    <citation type="submission" date="2022-11" db="EMBL/GenBank/DDBJ databases">
        <title>Mucor velutinosus strain NIH1002 WGS.</title>
        <authorList>
            <person name="Subramanian P."/>
            <person name="Mullikin J.C."/>
            <person name="Segre J.A."/>
            <person name="Zelazny A.M."/>
        </authorList>
    </citation>
    <scope>NUCLEOTIDE SEQUENCE [LARGE SCALE GENOMIC DNA]</scope>
    <source>
        <strain evidence="2 3">NIH1002</strain>
    </source>
</reference>
<dbReference type="GeneID" id="89944822"/>
<dbReference type="PANTHER" id="PTHR12436:SF4">
    <property type="entry name" value="LEUKOCYTE RECEPTOR CLUSTER MEMBER 8"/>
    <property type="match status" value="1"/>
</dbReference>
<keyword evidence="3" id="KW-1185">Reference proteome</keyword>
<dbReference type="EMBL" id="JASEJX010000013">
    <property type="protein sequence ID" value="KAK4517776.1"/>
    <property type="molecule type" value="Genomic_DNA"/>
</dbReference>
<sequence>MNRQPQYIVVNGGKKKKAVAVAPLPKKSNMDMDKEEDVWPTSLKEYVANAFSNCLPNMKTTLETQLKAIIKQAKNTNMMDVIDWNSRDLPSACITTNNPNGVDLFHKQAKIGTKKTASTIGNIELTPAEERKRQLRAMRFQNDVPATPATVEPARKKKKAFTPIVWGNEAEADMNDVIVGTSTELEKPYFRLTSAADPATVRPLNILKKAFKMLRQKWREDGNYSYICEQLKSMRQDLTVQRIRTEFTVRVYETHARIALEKGDIGEYNQCQTQLKYLYEQNIPGCEDEFLAYRILYMLFSQNQSDINAMLEEMCDVGLQNHAECVRHALMVRSALAKGNYHKFFRLYETAPNMGGYLLDQFVGRKRIDALIVICKVYKMGISLAYVAKELSFDSVKKLAKFLREHGIKQLASKSKDAMLDTRTALPVLMAQSKNYNKVDIKGQI</sequence>
<dbReference type="EC" id="2.8.1.8" evidence="2"/>
<evidence type="ECO:0000313" key="2">
    <source>
        <dbReference type="EMBL" id="KAK4517776.1"/>
    </source>
</evidence>
<dbReference type="InterPro" id="IPR005062">
    <property type="entry name" value="SAC3/GANP/THP3_conserved"/>
</dbReference>
<dbReference type="Pfam" id="PF03399">
    <property type="entry name" value="SAC3_GANP"/>
    <property type="match status" value="1"/>
</dbReference>
<dbReference type="InterPro" id="IPR045107">
    <property type="entry name" value="SAC3/GANP/THP3"/>
</dbReference>
<dbReference type="InterPro" id="IPR000717">
    <property type="entry name" value="PCI_dom"/>
</dbReference>